<evidence type="ECO:0000313" key="6">
    <source>
        <dbReference type="Proteomes" id="UP000187209"/>
    </source>
</evidence>
<dbReference type="SUPFAM" id="SSF47060">
    <property type="entry name" value="S15/NS1 RNA-binding domain"/>
    <property type="match status" value="1"/>
</dbReference>
<evidence type="ECO:0000256" key="4">
    <source>
        <dbReference type="RuleBase" id="RU003919"/>
    </source>
</evidence>
<accession>A0A1R2BV21</accession>
<gene>
    <name evidence="5" type="ORF">SteCoe_19094</name>
</gene>
<dbReference type="InterPro" id="IPR000589">
    <property type="entry name" value="Ribosomal_uS15"/>
</dbReference>
<dbReference type="SMART" id="SM01387">
    <property type="entry name" value="Ribosomal_S15"/>
    <property type="match status" value="1"/>
</dbReference>
<dbReference type="PANTHER" id="PTHR23321">
    <property type="entry name" value="RIBOSOMAL PROTEIN S15, BACTERIAL AND ORGANELLAR"/>
    <property type="match status" value="1"/>
</dbReference>
<name>A0A1R2BV21_9CILI</name>
<dbReference type="InterPro" id="IPR005290">
    <property type="entry name" value="Ribosomal_uS15_bac-type"/>
</dbReference>
<comment type="similarity">
    <text evidence="1 4">Belongs to the universal ribosomal protein uS15 family.</text>
</comment>
<dbReference type="Proteomes" id="UP000187209">
    <property type="component" value="Unassembled WGS sequence"/>
</dbReference>
<evidence type="ECO:0000256" key="2">
    <source>
        <dbReference type="ARBA" id="ARBA00022980"/>
    </source>
</evidence>
<keyword evidence="2 4" id="KW-0689">Ribosomal protein</keyword>
<comment type="caution">
    <text evidence="5">The sequence shown here is derived from an EMBL/GenBank/DDBJ whole genome shotgun (WGS) entry which is preliminary data.</text>
</comment>
<dbReference type="GO" id="GO:0003735">
    <property type="term" value="F:structural constituent of ribosome"/>
    <property type="evidence" value="ECO:0007669"/>
    <property type="project" value="InterPro"/>
</dbReference>
<dbReference type="GO" id="GO:1990904">
    <property type="term" value="C:ribonucleoprotein complex"/>
    <property type="evidence" value="ECO:0007669"/>
    <property type="project" value="UniProtKB-KW"/>
</dbReference>
<evidence type="ECO:0000256" key="1">
    <source>
        <dbReference type="ARBA" id="ARBA00008434"/>
    </source>
</evidence>
<reference evidence="5 6" key="1">
    <citation type="submission" date="2016-11" db="EMBL/GenBank/DDBJ databases">
        <title>The macronuclear genome of Stentor coeruleus: a giant cell with tiny introns.</title>
        <authorList>
            <person name="Slabodnick M."/>
            <person name="Ruby J.G."/>
            <person name="Reiff S.B."/>
            <person name="Swart E.C."/>
            <person name="Gosai S."/>
            <person name="Prabakaran S."/>
            <person name="Witkowska E."/>
            <person name="Larue G.E."/>
            <person name="Fisher S."/>
            <person name="Freeman R.M."/>
            <person name="Gunawardena J."/>
            <person name="Chu W."/>
            <person name="Stover N.A."/>
            <person name="Gregory B.D."/>
            <person name="Nowacki M."/>
            <person name="Derisi J."/>
            <person name="Roy S.W."/>
            <person name="Marshall W.F."/>
            <person name="Sood P."/>
        </authorList>
    </citation>
    <scope>NUCLEOTIDE SEQUENCE [LARGE SCALE GENOMIC DNA]</scope>
    <source>
        <strain evidence="5">WM001</strain>
    </source>
</reference>
<dbReference type="OrthoDB" id="441444at2759"/>
<keyword evidence="3 4" id="KW-0687">Ribonucleoprotein</keyword>
<dbReference type="GO" id="GO:0005737">
    <property type="term" value="C:cytoplasm"/>
    <property type="evidence" value="ECO:0007669"/>
    <property type="project" value="UniProtKB-ARBA"/>
</dbReference>
<evidence type="ECO:0000313" key="5">
    <source>
        <dbReference type="EMBL" id="OMJ80610.1"/>
    </source>
</evidence>
<sequence length="196" mass="22987">MLGKVFAQARLFSKSSDKAILLTIAAKRIKKQFGQVRKNDLLRIILPNEKQVSAFDKRPLPYGHRQFLDDVFDLANDQVKQAYSIENATPREIKFARKMELVKRWGKDEKDFGHPAVQVGAMTEDIMFLANHVRNNNLDTLAYLNLRKSLDKRRKALQYLARYDYHAYEDVCNYLGINKLNYHQHKEVKNLRFQNS</sequence>
<dbReference type="AlphaFoldDB" id="A0A1R2BV21"/>
<dbReference type="InterPro" id="IPR009068">
    <property type="entry name" value="uS15_NS1_RNA-bd_sf"/>
</dbReference>
<dbReference type="GO" id="GO:0006412">
    <property type="term" value="P:translation"/>
    <property type="evidence" value="ECO:0007669"/>
    <property type="project" value="InterPro"/>
</dbReference>
<dbReference type="GO" id="GO:0005840">
    <property type="term" value="C:ribosome"/>
    <property type="evidence" value="ECO:0007669"/>
    <property type="project" value="UniProtKB-KW"/>
</dbReference>
<evidence type="ECO:0008006" key="7">
    <source>
        <dbReference type="Google" id="ProtNLM"/>
    </source>
</evidence>
<dbReference type="Gene3D" id="1.10.287.10">
    <property type="entry name" value="S15/NS1, RNA-binding"/>
    <property type="match status" value="1"/>
</dbReference>
<dbReference type="PANTHER" id="PTHR23321:SF26">
    <property type="entry name" value="SMALL RIBOSOMAL SUBUNIT PROTEIN US15M"/>
    <property type="match status" value="1"/>
</dbReference>
<evidence type="ECO:0000256" key="3">
    <source>
        <dbReference type="ARBA" id="ARBA00023274"/>
    </source>
</evidence>
<protein>
    <recommendedName>
        <fullName evidence="7">30S ribosomal protein S15</fullName>
    </recommendedName>
</protein>
<dbReference type="EMBL" id="MPUH01000416">
    <property type="protein sequence ID" value="OMJ80610.1"/>
    <property type="molecule type" value="Genomic_DNA"/>
</dbReference>
<proteinExistence type="inferred from homology"/>
<keyword evidence="6" id="KW-1185">Reference proteome</keyword>
<dbReference type="Pfam" id="PF00312">
    <property type="entry name" value="Ribosomal_S15"/>
    <property type="match status" value="1"/>
</dbReference>
<organism evidence="5 6">
    <name type="scientific">Stentor coeruleus</name>
    <dbReference type="NCBI Taxonomy" id="5963"/>
    <lineage>
        <taxon>Eukaryota</taxon>
        <taxon>Sar</taxon>
        <taxon>Alveolata</taxon>
        <taxon>Ciliophora</taxon>
        <taxon>Postciliodesmatophora</taxon>
        <taxon>Heterotrichea</taxon>
        <taxon>Heterotrichida</taxon>
        <taxon>Stentoridae</taxon>
        <taxon>Stentor</taxon>
    </lineage>
</organism>